<organism evidence="3 4">
    <name type="scientific">Streptomyces xiangluensis</name>
    <dbReference type="NCBI Taxonomy" id="2665720"/>
    <lineage>
        <taxon>Bacteria</taxon>
        <taxon>Bacillati</taxon>
        <taxon>Actinomycetota</taxon>
        <taxon>Actinomycetes</taxon>
        <taxon>Kitasatosporales</taxon>
        <taxon>Streptomycetaceae</taxon>
        <taxon>Streptomyces</taxon>
    </lineage>
</organism>
<dbReference type="Pfam" id="PF01381">
    <property type="entry name" value="HTH_3"/>
    <property type="match status" value="1"/>
</dbReference>
<dbReference type="SMART" id="SM00530">
    <property type="entry name" value="HTH_XRE"/>
    <property type="match status" value="1"/>
</dbReference>
<dbReference type="PROSITE" id="PS50943">
    <property type="entry name" value="HTH_CROC1"/>
    <property type="match status" value="1"/>
</dbReference>
<evidence type="ECO:0000313" key="3">
    <source>
        <dbReference type="EMBL" id="MFC4466711.1"/>
    </source>
</evidence>
<reference evidence="4" key="1">
    <citation type="journal article" date="2019" name="Int. J. Syst. Evol. Microbiol.">
        <title>The Global Catalogue of Microorganisms (GCM) 10K type strain sequencing project: providing services to taxonomists for standard genome sequencing and annotation.</title>
        <authorList>
            <consortium name="The Broad Institute Genomics Platform"/>
            <consortium name="The Broad Institute Genome Sequencing Center for Infectious Disease"/>
            <person name="Wu L."/>
            <person name="Ma J."/>
        </authorList>
    </citation>
    <scope>NUCLEOTIDE SEQUENCE [LARGE SCALE GENOMIC DNA]</scope>
    <source>
        <strain evidence="4">DT43</strain>
    </source>
</reference>
<evidence type="ECO:0000259" key="2">
    <source>
        <dbReference type="PROSITE" id="PS50943"/>
    </source>
</evidence>
<comment type="caution">
    <text evidence="3">The sequence shown here is derived from an EMBL/GenBank/DDBJ whole genome shotgun (WGS) entry which is preliminary data.</text>
</comment>
<evidence type="ECO:0000256" key="1">
    <source>
        <dbReference type="SAM" id="MobiDB-lite"/>
    </source>
</evidence>
<dbReference type="InterPro" id="IPR001387">
    <property type="entry name" value="Cro/C1-type_HTH"/>
</dbReference>
<proteinExistence type="predicted"/>
<protein>
    <submittedName>
        <fullName evidence="3">Helix-turn-helix domain-containing protein</fullName>
    </submittedName>
</protein>
<sequence>MGVKRIACGLCTHHLDAMLRRMAEKQKTPLGPAGETLKHNIKRIREGQRLTFVELSERLTDARRPIPVLGLRRIERGERRVDVDDLLALAHVLGVSPVDLLIPLDLADDAPYNVTPKVSTTAGMARDWIGGTGFLSPAGAADLARALQWMPKSRAEAVAARWVRRDAQEREQQEQHDQQEGEDHG</sequence>
<evidence type="ECO:0000313" key="4">
    <source>
        <dbReference type="Proteomes" id="UP001596012"/>
    </source>
</evidence>
<feature type="region of interest" description="Disordered" evidence="1">
    <location>
        <begin position="160"/>
        <end position="185"/>
    </location>
</feature>
<feature type="compositionally biased region" description="Basic and acidic residues" evidence="1">
    <location>
        <begin position="163"/>
        <end position="185"/>
    </location>
</feature>
<dbReference type="EMBL" id="JBHSFG010000029">
    <property type="protein sequence ID" value="MFC4466711.1"/>
    <property type="molecule type" value="Genomic_DNA"/>
</dbReference>
<dbReference type="InterPro" id="IPR010982">
    <property type="entry name" value="Lambda_DNA-bd_dom_sf"/>
</dbReference>
<dbReference type="Proteomes" id="UP001596012">
    <property type="component" value="Unassembled WGS sequence"/>
</dbReference>
<dbReference type="Gene3D" id="1.10.260.40">
    <property type="entry name" value="lambda repressor-like DNA-binding domains"/>
    <property type="match status" value="1"/>
</dbReference>
<dbReference type="CDD" id="cd00093">
    <property type="entry name" value="HTH_XRE"/>
    <property type="match status" value="1"/>
</dbReference>
<dbReference type="SUPFAM" id="SSF47413">
    <property type="entry name" value="lambda repressor-like DNA-binding domains"/>
    <property type="match status" value="1"/>
</dbReference>
<feature type="domain" description="HTH cro/C1-type" evidence="2">
    <location>
        <begin position="41"/>
        <end position="100"/>
    </location>
</feature>
<accession>A0ABV8YU81</accession>
<name>A0ABV8YU81_9ACTN</name>
<keyword evidence="4" id="KW-1185">Reference proteome</keyword>
<dbReference type="RefSeq" id="WP_386343352.1">
    <property type="nucleotide sequence ID" value="NZ_JBHSFG010000029.1"/>
</dbReference>
<gene>
    <name evidence="3" type="ORF">ACFPH6_19625</name>
</gene>